<protein>
    <submittedName>
        <fullName evidence="1">Uncharacterized protein</fullName>
    </submittedName>
</protein>
<reference evidence="1" key="1">
    <citation type="submission" date="2014-11" db="EMBL/GenBank/DDBJ databases">
        <authorList>
            <person name="Amaro Gonzalez C."/>
        </authorList>
    </citation>
    <scope>NUCLEOTIDE SEQUENCE</scope>
</reference>
<sequence length="31" mass="3640">MNNKPRRAVIYNQKKYKKALPNVCFSETPSN</sequence>
<proteinExistence type="predicted"/>
<reference evidence="1" key="2">
    <citation type="journal article" date="2015" name="Fish Shellfish Immunol.">
        <title>Early steps in the European eel (Anguilla anguilla)-Vibrio vulnificus interaction in the gills: Role of the RtxA13 toxin.</title>
        <authorList>
            <person name="Callol A."/>
            <person name="Pajuelo D."/>
            <person name="Ebbesson L."/>
            <person name="Teles M."/>
            <person name="MacKenzie S."/>
            <person name="Amaro C."/>
        </authorList>
    </citation>
    <scope>NUCLEOTIDE SEQUENCE</scope>
</reference>
<name>A0A0E9V9T5_ANGAN</name>
<dbReference type="AlphaFoldDB" id="A0A0E9V9T5"/>
<organism evidence="1">
    <name type="scientific">Anguilla anguilla</name>
    <name type="common">European freshwater eel</name>
    <name type="synonym">Muraena anguilla</name>
    <dbReference type="NCBI Taxonomy" id="7936"/>
    <lineage>
        <taxon>Eukaryota</taxon>
        <taxon>Metazoa</taxon>
        <taxon>Chordata</taxon>
        <taxon>Craniata</taxon>
        <taxon>Vertebrata</taxon>
        <taxon>Euteleostomi</taxon>
        <taxon>Actinopterygii</taxon>
        <taxon>Neopterygii</taxon>
        <taxon>Teleostei</taxon>
        <taxon>Anguilliformes</taxon>
        <taxon>Anguillidae</taxon>
        <taxon>Anguilla</taxon>
    </lineage>
</organism>
<evidence type="ECO:0000313" key="1">
    <source>
        <dbReference type="EMBL" id="JAH74802.1"/>
    </source>
</evidence>
<dbReference type="EMBL" id="GBXM01033775">
    <property type="protein sequence ID" value="JAH74802.1"/>
    <property type="molecule type" value="Transcribed_RNA"/>
</dbReference>
<accession>A0A0E9V9T5</accession>